<dbReference type="PANTHER" id="PTHR12358">
    <property type="entry name" value="SPHINGOSINE KINASE"/>
    <property type="match status" value="1"/>
</dbReference>
<keyword evidence="7" id="KW-0547">Nucleotide-binding</keyword>
<organism evidence="14 15">
    <name type="scientific">Cytobacillus oceanisediminis 2691</name>
    <dbReference type="NCBI Taxonomy" id="1196031"/>
    <lineage>
        <taxon>Bacteria</taxon>
        <taxon>Bacillati</taxon>
        <taxon>Bacillota</taxon>
        <taxon>Bacilli</taxon>
        <taxon>Bacillales</taxon>
        <taxon>Bacillaceae</taxon>
        <taxon>Cytobacillus</taxon>
    </lineage>
</organism>
<dbReference type="EMBL" id="CP015506">
    <property type="protein sequence ID" value="AND41834.1"/>
    <property type="molecule type" value="Genomic_DNA"/>
</dbReference>
<evidence type="ECO:0000256" key="4">
    <source>
        <dbReference type="ARBA" id="ARBA00012133"/>
    </source>
</evidence>
<keyword evidence="9" id="KW-0067">ATP-binding</keyword>
<dbReference type="GO" id="GO:0005524">
    <property type="term" value="F:ATP binding"/>
    <property type="evidence" value="ECO:0007669"/>
    <property type="project" value="UniProtKB-KW"/>
</dbReference>
<sequence>MNHEDFLEDKAHSREELKFIINPQAKNGFCLKVWKKVEQMLKEENIPFSAARTEYQGHARELAKIYAEQAGGQRLYLVAVGGDGTVHEVMNGAVSHRNVTVGFIPGGSGNDFSRGFRIPKDPAESLKAILKGISHSSVKADIGMIRHIDGKKTYFINNMGAGFDALISRKVNSSKMKGILNQLSLGKFVYALFLVKELFTYKCSDLEIVIDGKKFDFDSAWFITISNQPFYGGGMMISPDANPFDGILNVTVVHNISRIKILFVFASVFKGRHIAFKEVTVLQGQNVSIRSSHPIPAHADGEALGSSPISASVYPEAIPVIIGNGKDGC</sequence>
<dbReference type="InterPro" id="IPR050187">
    <property type="entry name" value="Lipid_Phosphate_FormReg"/>
</dbReference>
<evidence type="ECO:0000256" key="1">
    <source>
        <dbReference type="ARBA" id="ARBA00001946"/>
    </source>
</evidence>
<evidence type="ECO:0000256" key="3">
    <source>
        <dbReference type="ARBA" id="ARBA00009280"/>
    </source>
</evidence>
<name>A0A160MFW4_9BACI</name>
<dbReference type="Pfam" id="PF00781">
    <property type="entry name" value="DAGK_cat"/>
    <property type="match status" value="1"/>
</dbReference>
<dbReference type="Proteomes" id="UP000077856">
    <property type="component" value="Chromosome"/>
</dbReference>
<dbReference type="GO" id="GO:0004143">
    <property type="term" value="F:ATP-dependent diacylglycerol kinase activity"/>
    <property type="evidence" value="ECO:0007669"/>
    <property type="project" value="UniProtKB-EC"/>
</dbReference>
<comment type="similarity">
    <text evidence="2">Belongs to the diacylglycerol/lipid kinase family.</text>
</comment>
<dbReference type="STRING" id="1196031.A361_22595"/>
<evidence type="ECO:0000256" key="11">
    <source>
        <dbReference type="ARBA" id="ARBA00023209"/>
    </source>
</evidence>
<dbReference type="RefSeq" id="WP_019383032.1">
    <property type="nucleotide sequence ID" value="NZ_CP015506.1"/>
</dbReference>
<dbReference type="KEGG" id="bon:A361_22595"/>
<dbReference type="SMART" id="SM00045">
    <property type="entry name" value="DAGKa"/>
    <property type="match status" value="1"/>
</dbReference>
<dbReference type="InterPro" id="IPR017438">
    <property type="entry name" value="ATP-NAD_kinase_N"/>
</dbReference>
<dbReference type="InterPro" id="IPR001206">
    <property type="entry name" value="Diacylglycerol_kinase_cat_dom"/>
</dbReference>
<evidence type="ECO:0000256" key="9">
    <source>
        <dbReference type="ARBA" id="ARBA00022840"/>
    </source>
</evidence>
<keyword evidence="11" id="KW-0594">Phospholipid biosynthesis</keyword>
<dbReference type="SMART" id="SM00046">
    <property type="entry name" value="DAGKc"/>
    <property type="match status" value="1"/>
</dbReference>
<keyword evidence="8 14" id="KW-0418">Kinase</keyword>
<keyword evidence="5" id="KW-0444">Lipid biosynthesis</keyword>
<evidence type="ECO:0000256" key="10">
    <source>
        <dbReference type="ARBA" id="ARBA00023098"/>
    </source>
</evidence>
<dbReference type="EC" id="2.7.1.107" evidence="4"/>
<dbReference type="InterPro" id="IPR045540">
    <property type="entry name" value="YegS/DAGK_C"/>
</dbReference>
<comment type="cofactor">
    <cofactor evidence="1">
        <name>Mg(2+)</name>
        <dbReference type="ChEBI" id="CHEBI:18420"/>
    </cofactor>
</comment>
<dbReference type="GO" id="GO:0007200">
    <property type="term" value="P:phospholipase C-activating G protein-coupled receptor signaling pathway"/>
    <property type="evidence" value="ECO:0007669"/>
    <property type="project" value="InterPro"/>
</dbReference>
<dbReference type="GO" id="GO:0008654">
    <property type="term" value="P:phospholipid biosynthetic process"/>
    <property type="evidence" value="ECO:0007669"/>
    <property type="project" value="UniProtKB-KW"/>
</dbReference>
<dbReference type="AlphaFoldDB" id="A0A160MFW4"/>
<evidence type="ECO:0000256" key="7">
    <source>
        <dbReference type="ARBA" id="ARBA00022741"/>
    </source>
</evidence>
<gene>
    <name evidence="14" type="ORF">A361_22595</name>
</gene>
<evidence type="ECO:0000256" key="6">
    <source>
        <dbReference type="ARBA" id="ARBA00022679"/>
    </source>
</evidence>
<feature type="domain" description="DAGKc" evidence="13">
    <location>
        <begin position="12"/>
        <end position="149"/>
    </location>
</feature>
<dbReference type="InterPro" id="IPR016064">
    <property type="entry name" value="NAD/diacylglycerol_kinase_sf"/>
</dbReference>
<evidence type="ECO:0000256" key="5">
    <source>
        <dbReference type="ARBA" id="ARBA00022516"/>
    </source>
</evidence>
<reference evidence="14 15" key="1">
    <citation type="submission" date="2016-04" db="EMBL/GenBank/DDBJ databases">
        <title>Complete genome sequence of Bacillus oceanisediminis strain 2691.</title>
        <authorList>
            <person name="Jeong H."/>
            <person name="Kim H.J."/>
            <person name="Lee D.-W."/>
        </authorList>
    </citation>
    <scope>NUCLEOTIDE SEQUENCE [LARGE SCALE GENOMIC DNA]</scope>
    <source>
        <strain evidence="14 15">2691</strain>
    </source>
</reference>
<evidence type="ECO:0000313" key="15">
    <source>
        <dbReference type="Proteomes" id="UP000077856"/>
    </source>
</evidence>
<keyword evidence="12" id="KW-1208">Phospholipid metabolism</keyword>
<comment type="similarity">
    <text evidence="3">Belongs to the eukaryotic diacylglycerol kinase family.</text>
</comment>
<dbReference type="Gene3D" id="2.60.200.40">
    <property type="match status" value="1"/>
</dbReference>
<dbReference type="SUPFAM" id="SSF111331">
    <property type="entry name" value="NAD kinase/diacylglycerol kinase-like"/>
    <property type="match status" value="1"/>
</dbReference>
<dbReference type="PANTHER" id="PTHR12358:SF54">
    <property type="entry name" value="SPHINGOSINE KINASE RELATED PROTEIN"/>
    <property type="match status" value="1"/>
</dbReference>
<protein>
    <recommendedName>
        <fullName evidence="4">diacylglycerol kinase (ATP)</fullName>
        <ecNumber evidence="4">2.7.1.107</ecNumber>
    </recommendedName>
</protein>
<dbReference type="eggNOG" id="COG1597">
    <property type="taxonomic scope" value="Bacteria"/>
</dbReference>
<proteinExistence type="inferred from homology"/>
<evidence type="ECO:0000259" key="13">
    <source>
        <dbReference type="PROSITE" id="PS50146"/>
    </source>
</evidence>
<dbReference type="Gene3D" id="3.40.50.10330">
    <property type="entry name" value="Probable inorganic polyphosphate/atp-NAD kinase, domain 1"/>
    <property type="match status" value="1"/>
</dbReference>
<evidence type="ECO:0000313" key="14">
    <source>
        <dbReference type="EMBL" id="AND41834.1"/>
    </source>
</evidence>
<dbReference type="InterPro" id="IPR005218">
    <property type="entry name" value="Diacylglycerol/lipid_kinase"/>
</dbReference>
<dbReference type="NCBIfam" id="TIGR00147">
    <property type="entry name" value="YegS/Rv2252/BmrU family lipid kinase"/>
    <property type="match status" value="1"/>
</dbReference>
<keyword evidence="10" id="KW-0443">Lipid metabolism</keyword>
<dbReference type="Pfam" id="PF19279">
    <property type="entry name" value="YegS_C"/>
    <property type="match status" value="1"/>
</dbReference>
<evidence type="ECO:0000256" key="8">
    <source>
        <dbReference type="ARBA" id="ARBA00022777"/>
    </source>
</evidence>
<dbReference type="PROSITE" id="PS50146">
    <property type="entry name" value="DAGK"/>
    <property type="match status" value="1"/>
</dbReference>
<keyword evidence="6" id="KW-0808">Transferase</keyword>
<evidence type="ECO:0000256" key="2">
    <source>
        <dbReference type="ARBA" id="ARBA00005983"/>
    </source>
</evidence>
<evidence type="ECO:0000256" key="12">
    <source>
        <dbReference type="ARBA" id="ARBA00023264"/>
    </source>
</evidence>
<accession>A0A160MFW4</accession>
<dbReference type="InterPro" id="IPR000756">
    <property type="entry name" value="Diacylglycerol_kin_accessory"/>
</dbReference>